<feature type="region of interest" description="Disordered" evidence="8">
    <location>
        <begin position="1"/>
        <end position="47"/>
    </location>
</feature>
<organism evidence="10 11">
    <name type="scientific">Zymoseptoria tritici ST99CH_1A5</name>
    <dbReference type="NCBI Taxonomy" id="1276529"/>
    <lineage>
        <taxon>Eukaryota</taxon>
        <taxon>Fungi</taxon>
        <taxon>Dikarya</taxon>
        <taxon>Ascomycota</taxon>
        <taxon>Pezizomycotina</taxon>
        <taxon>Dothideomycetes</taxon>
        <taxon>Dothideomycetidae</taxon>
        <taxon>Mycosphaerellales</taxon>
        <taxon>Mycosphaerellaceae</taxon>
        <taxon>Zymoseptoria</taxon>
    </lineage>
</organism>
<dbReference type="AlphaFoldDB" id="A0A1Y6M1J2"/>
<dbReference type="Gene3D" id="1.20.1080.10">
    <property type="entry name" value="Glycerol uptake facilitator protein"/>
    <property type="match status" value="1"/>
</dbReference>
<feature type="transmembrane region" description="Helical" evidence="9">
    <location>
        <begin position="342"/>
        <end position="360"/>
    </location>
</feature>
<reference evidence="10 11" key="1">
    <citation type="submission" date="2016-10" db="EMBL/GenBank/DDBJ databases">
        <authorList>
            <person name="Varghese N."/>
        </authorList>
    </citation>
    <scope>NUCLEOTIDE SEQUENCE [LARGE SCALE GENOMIC DNA]</scope>
</reference>
<evidence type="ECO:0008006" key="12">
    <source>
        <dbReference type="Google" id="ProtNLM"/>
    </source>
</evidence>
<dbReference type="Pfam" id="PF00230">
    <property type="entry name" value="MIP"/>
    <property type="match status" value="1"/>
</dbReference>
<comment type="similarity">
    <text evidence="2 7">Belongs to the MIP/aquaporin (TC 1.A.8) family.</text>
</comment>
<sequence length="499" mass="54709">MSHRPPNAPRKSTMRSTRTNKTSNTAHNLAGPPSRPPLPRTDRTDAHNTYYAQGYRALNPLMENSEPRPSFSLARTFPHQVRWGAGKKTGSPKTVEPAEKGETQTAPWDREDEVEQAAAAGEDAEWDVGDEAVESETSTQVDRLSQAGRDVEEGENDDTPEVQHRRVDAFRKDGEWAGNVAEEDTVEGDAEDHPFNHWALLRLRFQRPLAEWLGTTIYSFIGISGTLAVQTSSPSSPLTPQSQYWTWGFATMLAIYISGGGSGAFLNPALTILLSVFRGFPARRVPTYILAQILGCFTGALLAFAVYRDGILMLSEDGVLSAETTATAFYTQPKEWMGNGSAFLTELLGTAVVGISILALGDSGNSPPGAGMHAFVIGLLITTATMALGQGTGGCFNPARDLGPRLATMVVGYNRGMWSARDWWWIWGAWGATVTGALLGGFVYDVCVFKGGESPVNYSWRRWKVEGLKEEKVWTERLGMRRKTKDLQKRLEEGAVEKE</sequence>
<evidence type="ECO:0000256" key="4">
    <source>
        <dbReference type="ARBA" id="ARBA00022692"/>
    </source>
</evidence>
<feature type="region of interest" description="Disordered" evidence="8">
    <location>
        <begin position="82"/>
        <end position="166"/>
    </location>
</feature>
<evidence type="ECO:0000256" key="2">
    <source>
        <dbReference type="ARBA" id="ARBA00006175"/>
    </source>
</evidence>
<evidence type="ECO:0000256" key="5">
    <source>
        <dbReference type="ARBA" id="ARBA00022989"/>
    </source>
</evidence>
<evidence type="ECO:0000256" key="7">
    <source>
        <dbReference type="RuleBase" id="RU000477"/>
    </source>
</evidence>
<dbReference type="PANTHER" id="PTHR43829">
    <property type="entry name" value="AQUAPORIN OR AQUAGLYCEROPORIN RELATED"/>
    <property type="match status" value="1"/>
</dbReference>
<gene>
    <name evidence="10" type="ORF">ZT1A5_G10247</name>
</gene>
<feature type="transmembrane region" description="Helical" evidence="9">
    <location>
        <begin position="372"/>
        <end position="389"/>
    </location>
</feature>
<feature type="transmembrane region" description="Helical" evidence="9">
    <location>
        <begin position="209"/>
        <end position="229"/>
    </location>
</feature>
<evidence type="ECO:0000313" key="10">
    <source>
        <dbReference type="EMBL" id="SMY28801.1"/>
    </source>
</evidence>
<feature type="compositionally biased region" description="Acidic residues" evidence="8">
    <location>
        <begin position="122"/>
        <end position="134"/>
    </location>
</feature>
<feature type="compositionally biased region" description="Polar residues" evidence="8">
    <location>
        <begin position="14"/>
        <end position="27"/>
    </location>
</feature>
<dbReference type="InterPro" id="IPR050363">
    <property type="entry name" value="MIP/Aquaporin"/>
</dbReference>
<dbReference type="InterPro" id="IPR023271">
    <property type="entry name" value="Aquaporin-like"/>
</dbReference>
<name>A0A1Y6M1J2_ZYMTR</name>
<dbReference type="PRINTS" id="PR00783">
    <property type="entry name" value="MINTRINSICP"/>
</dbReference>
<dbReference type="InterPro" id="IPR000425">
    <property type="entry name" value="MIP"/>
</dbReference>
<dbReference type="GO" id="GO:0015250">
    <property type="term" value="F:water channel activity"/>
    <property type="evidence" value="ECO:0007669"/>
    <property type="project" value="TreeGrafter"/>
</dbReference>
<keyword evidence="5 9" id="KW-1133">Transmembrane helix</keyword>
<dbReference type="GO" id="GO:0015254">
    <property type="term" value="F:glycerol channel activity"/>
    <property type="evidence" value="ECO:0007669"/>
    <property type="project" value="TreeGrafter"/>
</dbReference>
<dbReference type="EMBL" id="LT882686">
    <property type="protein sequence ID" value="SMY28801.1"/>
    <property type="molecule type" value="Genomic_DNA"/>
</dbReference>
<proteinExistence type="inferred from homology"/>
<evidence type="ECO:0000256" key="9">
    <source>
        <dbReference type="SAM" id="Phobius"/>
    </source>
</evidence>
<feature type="transmembrane region" description="Helical" evidence="9">
    <location>
        <begin position="288"/>
        <end position="307"/>
    </location>
</feature>
<evidence type="ECO:0000256" key="8">
    <source>
        <dbReference type="SAM" id="MobiDB-lite"/>
    </source>
</evidence>
<keyword evidence="4 7" id="KW-0812">Transmembrane</keyword>
<accession>A0A1Y6M1J2</accession>
<dbReference type="CDD" id="cd00333">
    <property type="entry name" value="MIP"/>
    <property type="match status" value="1"/>
</dbReference>
<evidence type="ECO:0000313" key="11">
    <source>
        <dbReference type="Proteomes" id="UP000215453"/>
    </source>
</evidence>
<feature type="transmembrane region" description="Helical" evidence="9">
    <location>
        <begin position="249"/>
        <end position="276"/>
    </location>
</feature>
<feature type="transmembrane region" description="Helical" evidence="9">
    <location>
        <begin position="424"/>
        <end position="444"/>
    </location>
</feature>
<evidence type="ECO:0000256" key="1">
    <source>
        <dbReference type="ARBA" id="ARBA00004141"/>
    </source>
</evidence>
<keyword evidence="6 9" id="KW-0472">Membrane</keyword>
<evidence type="ECO:0000256" key="6">
    <source>
        <dbReference type="ARBA" id="ARBA00023136"/>
    </source>
</evidence>
<dbReference type="SUPFAM" id="SSF81338">
    <property type="entry name" value="Aquaporin-like"/>
    <property type="match status" value="1"/>
</dbReference>
<dbReference type="PANTHER" id="PTHR43829:SF24">
    <property type="entry name" value="MIP AQUAPORIN (EUROFUNG)"/>
    <property type="match status" value="1"/>
</dbReference>
<dbReference type="GO" id="GO:0005886">
    <property type="term" value="C:plasma membrane"/>
    <property type="evidence" value="ECO:0007669"/>
    <property type="project" value="TreeGrafter"/>
</dbReference>
<protein>
    <recommendedName>
        <fullName evidence="12">Aquaporin-like protein</fullName>
    </recommendedName>
</protein>
<comment type="subcellular location">
    <subcellularLocation>
        <location evidence="1">Membrane</location>
        <topology evidence="1">Multi-pass membrane protein</topology>
    </subcellularLocation>
</comment>
<dbReference type="Proteomes" id="UP000215453">
    <property type="component" value="Chromosome 11"/>
</dbReference>
<keyword evidence="3 7" id="KW-0813">Transport</keyword>
<evidence type="ECO:0000256" key="3">
    <source>
        <dbReference type="ARBA" id="ARBA00022448"/>
    </source>
</evidence>